<proteinExistence type="predicted"/>
<evidence type="ECO:0000313" key="2">
    <source>
        <dbReference type="Proteomes" id="UP000317238"/>
    </source>
</evidence>
<gene>
    <name evidence="1" type="ORF">Pan14r_54360</name>
</gene>
<keyword evidence="2" id="KW-1185">Reference proteome</keyword>
<dbReference type="OrthoDB" id="281073at2"/>
<dbReference type="RefSeq" id="WP_146441077.1">
    <property type="nucleotide sequence ID" value="NZ_SJPL01000003.1"/>
</dbReference>
<name>A0A5C5XPX6_9PLAN</name>
<evidence type="ECO:0000313" key="1">
    <source>
        <dbReference type="EMBL" id="TWT64934.1"/>
    </source>
</evidence>
<organism evidence="1 2">
    <name type="scientific">Crateriforma conspicua</name>
    <dbReference type="NCBI Taxonomy" id="2527996"/>
    <lineage>
        <taxon>Bacteria</taxon>
        <taxon>Pseudomonadati</taxon>
        <taxon>Planctomycetota</taxon>
        <taxon>Planctomycetia</taxon>
        <taxon>Planctomycetales</taxon>
        <taxon>Planctomycetaceae</taxon>
        <taxon>Crateriforma</taxon>
    </lineage>
</organism>
<comment type="caution">
    <text evidence="1">The sequence shown here is derived from an EMBL/GenBank/DDBJ whole genome shotgun (WGS) entry which is preliminary data.</text>
</comment>
<protein>
    <submittedName>
        <fullName evidence="1">Uncharacterized protein</fullName>
    </submittedName>
</protein>
<reference evidence="1 2" key="1">
    <citation type="submission" date="2019-02" db="EMBL/GenBank/DDBJ databases">
        <title>Deep-cultivation of Planctomycetes and their phenomic and genomic characterization uncovers novel biology.</title>
        <authorList>
            <person name="Wiegand S."/>
            <person name="Jogler M."/>
            <person name="Boedeker C."/>
            <person name="Pinto D."/>
            <person name="Vollmers J."/>
            <person name="Rivas-Marin E."/>
            <person name="Kohn T."/>
            <person name="Peeters S.H."/>
            <person name="Heuer A."/>
            <person name="Rast P."/>
            <person name="Oberbeckmann S."/>
            <person name="Bunk B."/>
            <person name="Jeske O."/>
            <person name="Meyerdierks A."/>
            <person name="Storesund J.E."/>
            <person name="Kallscheuer N."/>
            <person name="Luecker S."/>
            <person name="Lage O.M."/>
            <person name="Pohl T."/>
            <person name="Merkel B.J."/>
            <person name="Hornburger P."/>
            <person name="Mueller R.-W."/>
            <person name="Bruemmer F."/>
            <person name="Labrenz M."/>
            <person name="Spormann A.M."/>
            <person name="Op Den Camp H."/>
            <person name="Overmann J."/>
            <person name="Amann R."/>
            <person name="Jetten M.S.M."/>
            <person name="Mascher T."/>
            <person name="Medema M.H."/>
            <person name="Devos D.P."/>
            <person name="Kaster A.-K."/>
            <person name="Ovreas L."/>
            <person name="Rohde M."/>
            <person name="Galperin M.Y."/>
            <person name="Jogler C."/>
        </authorList>
    </citation>
    <scope>NUCLEOTIDE SEQUENCE [LARGE SCALE GENOMIC DNA]</scope>
    <source>
        <strain evidence="1 2">Pan14r</strain>
    </source>
</reference>
<accession>A0A5C5XPX6</accession>
<dbReference type="Proteomes" id="UP000317238">
    <property type="component" value="Unassembled WGS sequence"/>
</dbReference>
<dbReference type="EMBL" id="SJPL01000003">
    <property type="protein sequence ID" value="TWT64934.1"/>
    <property type="molecule type" value="Genomic_DNA"/>
</dbReference>
<sequence>MWTKPISSIPRLLEFIAFYVGRRKTAYGYSEAELGDAMLPSPLRDLYAFAGKWPRRSGRLLACQNRLLPLEDVRISNGRFAFIEENQWCWCLGTDVRGRNPAVYYSDDVETVTWQETGIGLIECVRTFVMVELMFASDIWISDAALPATTSLLTACRDSSSTWRVLGRNLRAYDPNHHWSFFLMNDTSIVAHEQYDGGDFVYGSANNRHGIRTLKQLASQFDLEIFPRVH</sequence>
<dbReference type="AlphaFoldDB" id="A0A5C5XPX6"/>